<evidence type="ECO:0000259" key="1">
    <source>
        <dbReference type="Pfam" id="PF03992"/>
    </source>
</evidence>
<evidence type="ECO:0000313" key="3">
    <source>
        <dbReference type="Proteomes" id="UP000500767"/>
    </source>
</evidence>
<keyword evidence="3" id="KW-1185">Reference proteome</keyword>
<name>A0A6M8HNM1_9PROT</name>
<protein>
    <recommendedName>
        <fullName evidence="1">ABM domain-containing protein</fullName>
    </recommendedName>
</protein>
<dbReference type="Pfam" id="PF03992">
    <property type="entry name" value="ABM"/>
    <property type="match status" value="1"/>
</dbReference>
<accession>A0A6M8HNM1</accession>
<evidence type="ECO:0000313" key="2">
    <source>
        <dbReference type="EMBL" id="QKE90029.1"/>
    </source>
</evidence>
<dbReference type="InterPro" id="IPR011008">
    <property type="entry name" value="Dimeric_a/b-barrel"/>
</dbReference>
<organism evidence="2 3">
    <name type="scientific">Lichenicola cladoniae</name>
    <dbReference type="NCBI Taxonomy" id="1484109"/>
    <lineage>
        <taxon>Bacteria</taxon>
        <taxon>Pseudomonadati</taxon>
        <taxon>Pseudomonadota</taxon>
        <taxon>Alphaproteobacteria</taxon>
        <taxon>Acetobacterales</taxon>
        <taxon>Acetobacteraceae</taxon>
        <taxon>Lichenicola</taxon>
    </lineage>
</organism>
<gene>
    <name evidence="2" type="ORF">HN018_08180</name>
</gene>
<dbReference type="EMBL" id="CP053708">
    <property type="protein sequence ID" value="QKE90029.1"/>
    <property type="molecule type" value="Genomic_DNA"/>
</dbReference>
<dbReference type="Proteomes" id="UP000500767">
    <property type="component" value="Chromosome"/>
</dbReference>
<proteinExistence type="predicted"/>
<sequence length="121" mass="13260">MFAPELESAIILSNPALAAPDGPVLVVAHVDLTPDGLAQGLPILEQFAQQSKADRGVESFELITWAKTNNHFQVIQIYSSLQAFDNHVRASHTVNFRSALQPFIGAPYDERLYLPSNSASR</sequence>
<reference evidence="2 3" key="1">
    <citation type="journal article" date="2014" name="World J. Microbiol. Biotechnol.">
        <title>Biodiversity and physiological characteristics of Antarctic and Arctic lichens-associated bacteria.</title>
        <authorList>
            <person name="Lee Y.M."/>
            <person name="Kim E.H."/>
            <person name="Lee H.K."/>
            <person name="Hong S.G."/>
        </authorList>
    </citation>
    <scope>NUCLEOTIDE SEQUENCE [LARGE SCALE GENOMIC DNA]</scope>
    <source>
        <strain evidence="2 3">PAMC 26569</strain>
    </source>
</reference>
<dbReference type="Gene3D" id="3.30.70.100">
    <property type="match status" value="1"/>
</dbReference>
<dbReference type="RefSeq" id="WP_172443467.1">
    <property type="nucleotide sequence ID" value="NZ_CP053708.1"/>
</dbReference>
<dbReference type="SUPFAM" id="SSF54909">
    <property type="entry name" value="Dimeric alpha+beta barrel"/>
    <property type="match status" value="1"/>
</dbReference>
<feature type="domain" description="ABM" evidence="1">
    <location>
        <begin position="23"/>
        <end position="96"/>
    </location>
</feature>
<dbReference type="KEGG" id="lck:HN018_08180"/>
<dbReference type="InterPro" id="IPR007138">
    <property type="entry name" value="ABM_dom"/>
</dbReference>
<dbReference type="AlphaFoldDB" id="A0A6M8HNM1"/>